<protein>
    <submittedName>
        <fullName evidence="2">Uncharacterized protein</fullName>
    </submittedName>
</protein>
<evidence type="ECO:0000313" key="2">
    <source>
        <dbReference type="EMBL" id="KAF6073490.1"/>
    </source>
</evidence>
<dbReference type="Proteomes" id="UP000664940">
    <property type="component" value="Unassembled WGS sequence"/>
</dbReference>
<evidence type="ECO:0000256" key="1">
    <source>
        <dbReference type="SAM" id="MobiDB-lite"/>
    </source>
</evidence>
<dbReference type="AlphaFoldDB" id="A0A833YHR6"/>
<feature type="region of interest" description="Disordered" evidence="1">
    <location>
        <begin position="1"/>
        <end position="93"/>
    </location>
</feature>
<gene>
    <name evidence="2" type="ORF">HJG60_009613</name>
</gene>
<name>A0A833YHR6_9CHIR</name>
<evidence type="ECO:0000313" key="3">
    <source>
        <dbReference type="Proteomes" id="UP000664940"/>
    </source>
</evidence>
<feature type="compositionally biased region" description="Pro residues" evidence="1">
    <location>
        <begin position="18"/>
        <end position="30"/>
    </location>
</feature>
<organism evidence="2 3">
    <name type="scientific">Phyllostomus discolor</name>
    <name type="common">pale spear-nosed bat</name>
    <dbReference type="NCBI Taxonomy" id="89673"/>
    <lineage>
        <taxon>Eukaryota</taxon>
        <taxon>Metazoa</taxon>
        <taxon>Chordata</taxon>
        <taxon>Craniata</taxon>
        <taxon>Vertebrata</taxon>
        <taxon>Euteleostomi</taxon>
        <taxon>Mammalia</taxon>
        <taxon>Eutheria</taxon>
        <taxon>Laurasiatheria</taxon>
        <taxon>Chiroptera</taxon>
        <taxon>Yangochiroptera</taxon>
        <taxon>Phyllostomidae</taxon>
        <taxon>Phyllostominae</taxon>
        <taxon>Phyllostomus</taxon>
    </lineage>
</organism>
<comment type="caution">
    <text evidence="2">The sequence shown here is derived from an EMBL/GenBank/DDBJ whole genome shotgun (WGS) entry which is preliminary data.</text>
</comment>
<sequence length="145" mass="15405">MRTQRDTESNLPSQQGPLAPPPPLPPPAQFPFPVCETAETPAWPGLAAGAGNPRAEPQLRCPQRTGRLGRAQQCVCREPSPPRSRRSLRSLSRGRSFESSALSLLGSCPVLPTGVCISGIFRASQAAVGSCPNLRRQQGSLLLSP</sequence>
<proteinExistence type="predicted"/>
<dbReference type="EMBL" id="JABVXQ010000016">
    <property type="protein sequence ID" value="KAF6073490.1"/>
    <property type="molecule type" value="Genomic_DNA"/>
</dbReference>
<reference evidence="2 3" key="1">
    <citation type="journal article" date="2020" name="Nature">
        <title>Six reference-quality genomes reveal evolution of bat adaptations.</title>
        <authorList>
            <person name="Jebb D."/>
            <person name="Huang Z."/>
            <person name="Pippel M."/>
            <person name="Hughes G.M."/>
            <person name="Lavrichenko K."/>
            <person name="Devanna P."/>
            <person name="Winkler S."/>
            <person name="Jermiin L.S."/>
            <person name="Skirmuntt E.C."/>
            <person name="Katzourakis A."/>
            <person name="Burkitt-Gray L."/>
            <person name="Ray D.A."/>
            <person name="Sullivan K.A.M."/>
            <person name="Roscito J.G."/>
            <person name="Kirilenko B.M."/>
            <person name="Davalos L.M."/>
            <person name="Corthals A.P."/>
            <person name="Power M.L."/>
            <person name="Jones G."/>
            <person name="Ransome R.D."/>
            <person name="Dechmann D.K.N."/>
            <person name="Locatelli A.G."/>
            <person name="Puechmaille S.J."/>
            <person name="Fedrigo O."/>
            <person name="Jarvis E.D."/>
            <person name="Hiller M."/>
            <person name="Vernes S.C."/>
            <person name="Myers E.W."/>
            <person name="Teeling E.C."/>
        </authorList>
    </citation>
    <scope>NUCLEOTIDE SEQUENCE [LARGE SCALE GENOMIC DNA]</scope>
    <source>
        <strain evidence="2">Bat1K_MPI-CBG_1</strain>
    </source>
</reference>
<accession>A0A833YHR6</accession>